<evidence type="ECO:0000313" key="6">
    <source>
        <dbReference type="EMBL" id="GIE98396.1"/>
    </source>
</evidence>
<name>A0A919K890_9ACTN</name>
<keyword evidence="1" id="KW-0805">Transcription regulation</keyword>
<organism evidence="6 7">
    <name type="scientific">Paractinoplanes rishiriensis</name>
    <dbReference type="NCBI Taxonomy" id="1050105"/>
    <lineage>
        <taxon>Bacteria</taxon>
        <taxon>Bacillati</taxon>
        <taxon>Actinomycetota</taxon>
        <taxon>Actinomycetes</taxon>
        <taxon>Micromonosporales</taxon>
        <taxon>Micromonosporaceae</taxon>
        <taxon>Paractinoplanes</taxon>
    </lineage>
</organism>
<dbReference type="InterPro" id="IPR001647">
    <property type="entry name" value="HTH_TetR"/>
</dbReference>
<dbReference type="Pfam" id="PF00440">
    <property type="entry name" value="TetR_N"/>
    <property type="match status" value="1"/>
</dbReference>
<dbReference type="PANTHER" id="PTHR47506">
    <property type="entry name" value="TRANSCRIPTIONAL REGULATORY PROTEIN"/>
    <property type="match status" value="1"/>
</dbReference>
<evidence type="ECO:0000256" key="1">
    <source>
        <dbReference type="ARBA" id="ARBA00023015"/>
    </source>
</evidence>
<feature type="DNA-binding region" description="H-T-H motif" evidence="4">
    <location>
        <begin position="39"/>
        <end position="58"/>
    </location>
</feature>
<evidence type="ECO:0000256" key="4">
    <source>
        <dbReference type="PROSITE-ProRule" id="PRU00335"/>
    </source>
</evidence>
<accession>A0A919K890</accession>
<keyword evidence="3" id="KW-0804">Transcription</keyword>
<dbReference type="GO" id="GO:0003677">
    <property type="term" value="F:DNA binding"/>
    <property type="evidence" value="ECO:0007669"/>
    <property type="project" value="UniProtKB-UniRule"/>
</dbReference>
<dbReference type="PROSITE" id="PS50977">
    <property type="entry name" value="HTH_TETR_2"/>
    <property type="match status" value="1"/>
</dbReference>
<dbReference type="InterPro" id="IPR036271">
    <property type="entry name" value="Tet_transcr_reg_TetR-rel_C_sf"/>
</dbReference>
<dbReference type="Proteomes" id="UP000636960">
    <property type="component" value="Unassembled WGS sequence"/>
</dbReference>
<keyword evidence="7" id="KW-1185">Reference proteome</keyword>
<proteinExistence type="predicted"/>
<protein>
    <recommendedName>
        <fullName evidence="5">HTH tetR-type domain-containing protein</fullName>
    </recommendedName>
</protein>
<evidence type="ECO:0000259" key="5">
    <source>
        <dbReference type="PROSITE" id="PS50977"/>
    </source>
</evidence>
<comment type="caution">
    <text evidence="6">The sequence shown here is derived from an EMBL/GenBank/DDBJ whole genome shotgun (WGS) entry which is preliminary data.</text>
</comment>
<sequence length="203" mass="21645">MAISPVPSPRSSPRKPSARARLLAAADELFYTEGVHTVGIDRIIERAGVAKASLYSAFGSKEELVRAYLENRHRARRERLLAGLERYDNPRDRLLGVFDVLSELTTAPGFRGCAFHNASAESVTPGGAVEQMANANRAWTRGVFTELAAAAGVGDPALLADQFMLLYDGASIGARMDHRPGTALLAREAAAGLLAAAQLTPTT</sequence>
<dbReference type="AlphaFoldDB" id="A0A919K890"/>
<evidence type="ECO:0000256" key="2">
    <source>
        <dbReference type="ARBA" id="ARBA00023125"/>
    </source>
</evidence>
<evidence type="ECO:0000256" key="3">
    <source>
        <dbReference type="ARBA" id="ARBA00023163"/>
    </source>
</evidence>
<evidence type="ECO:0000313" key="7">
    <source>
        <dbReference type="Proteomes" id="UP000636960"/>
    </source>
</evidence>
<dbReference type="EMBL" id="BOMV01000061">
    <property type="protein sequence ID" value="GIE98396.1"/>
    <property type="molecule type" value="Genomic_DNA"/>
</dbReference>
<dbReference type="PRINTS" id="PR00455">
    <property type="entry name" value="HTHTETR"/>
</dbReference>
<gene>
    <name evidence="6" type="ORF">Ari01nite_58610</name>
</gene>
<reference evidence="6" key="1">
    <citation type="submission" date="2021-01" db="EMBL/GenBank/DDBJ databases">
        <title>Whole genome shotgun sequence of Actinoplanes rishiriensis NBRC 108556.</title>
        <authorList>
            <person name="Komaki H."/>
            <person name="Tamura T."/>
        </authorList>
    </citation>
    <scope>NUCLEOTIDE SEQUENCE</scope>
    <source>
        <strain evidence="6">NBRC 108556</strain>
    </source>
</reference>
<dbReference type="PANTHER" id="PTHR47506:SF1">
    <property type="entry name" value="HTH-TYPE TRANSCRIPTIONAL REGULATOR YJDC"/>
    <property type="match status" value="1"/>
</dbReference>
<dbReference type="SUPFAM" id="SSF48498">
    <property type="entry name" value="Tetracyclin repressor-like, C-terminal domain"/>
    <property type="match status" value="1"/>
</dbReference>
<feature type="domain" description="HTH tetR-type" evidence="5">
    <location>
        <begin position="16"/>
        <end position="76"/>
    </location>
</feature>
<keyword evidence="2 4" id="KW-0238">DNA-binding</keyword>
<dbReference type="RefSeq" id="WP_203785414.1">
    <property type="nucleotide sequence ID" value="NZ_BOMV01000061.1"/>
</dbReference>
<dbReference type="Gene3D" id="1.10.357.10">
    <property type="entry name" value="Tetracycline Repressor, domain 2"/>
    <property type="match status" value="1"/>
</dbReference>
<dbReference type="SUPFAM" id="SSF46689">
    <property type="entry name" value="Homeodomain-like"/>
    <property type="match status" value="1"/>
</dbReference>
<dbReference type="InterPro" id="IPR009057">
    <property type="entry name" value="Homeodomain-like_sf"/>
</dbReference>